<dbReference type="SUPFAM" id="SSF51338">
    <property type="entry name" value="Composite domain of metallo-dependent hydrolases"/>
    <property type="match status" value="1"/>
</dbReference>
<dbReference type="Gene3D" id="3.30.1490.130">
    <property type="entry name" value="D-aminoacylase. Domain 3"/>
    <property type="match status" value="1"/>
</dbReference>
<dbReference type="InterPro" id="IPR050378">
    <property type="entry name" value="Metallo-dep_Hydrolases_sf"/>
</dbReference>
<dbReference type="Pfam" id="PF07969">
    <property type="entry name" value="Amidohydro_3"/>
    <property type="match status" value="1"/>
</dbReference>
<proteinExistence type="predicted"/>
<organism evidence="2 3">
    <name type="scientific">Candidatus Sungbacteria bacterium RIFCSPHIGHO2_02_FULL_51_29</name>
    <dbReference type="NCBI Taxonomy" id="1802273"/>
    <lineage>
        <taxon>Bacteria</taxon>
        <taxon>Candidatus Sungiibacteriota</taxon>
    </lineage>
</organism>
<dbReference type="EMBL" id="MHQL01000042">
    <property type="protein sequence ID" value="OHA02210.1"/>
    <property type="molecule type" value="Genomic_DNA"/>
</dbReference>
<dbReference type="AlphaFoldDB" id="A0A1G2KS38"/>
<feature type="domain" description="Amidohydrolase 3" evidence="1">
    <location>
        <begin position="45"/>
        <end position="504"/>
    </location>
</feature>
<dbReference type="InterPro" id="IPR023100">
    <property type="entry name" value="D-aminoacylase_insert_dom_sf"/>
</dbReference>
<dbReference type="GO" id="GO:0016812">
    <property type="term" value="F:hydrolase activity, acting on carbon-nitrogen (but not peptide) bonds, in cyclic amides"/>
    <property type="evidence" value="ECO:0007669"/>
    <property type="project" value="TreeGrafter"/>
</dbReference>
<reference evidence="2 3" key="1">
    <citation type="journal article" date="2016" name="Nat. Commun.">
        <title>Thousands of microbial genomes shed light on interconnected biogeochemical processes in an aquifer system.</title>
        <authorList>
            <person name="Anantharaman K."/>
            <person name="Brown C.T."/>
            <person name="Hug L.A."/>
            <person name="Sharon I."/>
            <person name="Castelle C.J."/>
            <person name="Probst A.J."/>
            <person name="Thomas B.C."/>
            <person name="Singh A."/>
            <person name="Wilkins M.J."/>
            <person name="Karaoz U."/>
            <person name="Brodie E.L."/>
            <person name="Williams K.H."/>
            <person name="Hubbard S.S."/>
            <person name="Banfield J.F."/>
        </authorList>
    </citation>
    <scope>NUCLEOTIDE SEQUENCE [LARGE SCALE GENOMIC DNA]</scope>
</reference>
<accession>A0A1G2KS38</accession>
<evidence type="ECO:0000313" key="3">
    <source>
        <dbReference type="Proteomes" id="UP000177811"/>
    </source>
</evidence>
<dbReference type="InterPro" id="IPR013108">
    <property type="entry name" value="Amidohydro_3"/>
</dbReference>
<dbReference type="InterPro" id="IPR011059">
    <property type="entry name" value="Metal-dep_hydrolase_composite"/>
</dbReference>
<dbReference type="Proteomes" id="UP000177811">
    <property type="component" value="Unassembled WGS sequence"/>
</dbReference>
<dbReference type="PANTHER" id="PTHR11647">
    <property type="entry name" value="HYDRANTOINASE/DIHYDROPYRIMIDINASE FAMILY MEMBER"/>
    <property type="match status" value="1"/>
</dbReference>
<evidence type="ECO:0000259" key="1">
    <source>
        <dbReference type="Pfam" id="PF07969"/>
    </source>
</evidence>
<dbReference type="Gene3D" id="3.20.20.140">
    <property type="entry name" value="Metal-dependent hydrolases"/>
    <property type="match status" value="1"/>
</dbReference>
<name>A0A1G2KS38_9BACT</name>
<protein>
    <recommendedName>
        <fullName evidence="1">Amidohydrolase 3 domain-containing protein</fullName>
    </recommendedName>
</protein>
<dbReference type="GO" id="GO:0016811">
    <property type="term" value="F:hydrolase activity, acting on carbon-nitrogen (but not peptide) bonds, in linear amides"/>
    <property type="evidence" value="ECO:0007669"/>
    <property type="project" value="InterPro"/>
</dbReference>
<dbReference type="InterPro" id="IPR032466">
    <property type="entry name" value="Metal_Hydrolase"/>
</dbReference>
<dbReference type="CDD" id="cd01297">
    <property type="entry name" value="D-aminoacylase"/>
    <property type="match status" value="1"/>
</dbReference>
<gene>
    <name evidence="2" type="ORF">A3C16_00800</name>
</gene>
<comment type="caution">
    <text evidence="2">The sequence shown here is derived from an EMBL/GenBank/DDBJ whole genome shotgun (WGS) entry which is preliminary data.</text>
</comment>
<dbReference type="Gene3D" id="2.30.40.10">
    <property type="entry name" value="Urease, subunit C, domain 1"/>
    <property type="match status" value="1"/>
</dbReference>
<dbReference type="GO" id="GO:0005829">
    <property type="term" value="C:cytosol"/>
    <property type="evidence" value="ECO:0007669"/>
    <property type="project" value="TreeGrafter"/>
</dbReference>
<dbReference type="PANTHER" id="PTHR11647:SF1">
    <property type="entry name" value="COLLAPSIN RESPONSE MEDIATOR PROTEIN"/>
    <property type="match status" value="1"/>
</dbReference>
<evidence type="ECO:0000313" key="2">
    <source>
        <dbReference type="EMBL" id="OHA02210.1"/>
    </source>
</evidence>
<dbReference type="SUPFAM" id="SSF51556">
    <property type="entry name" value="Metallo-dependent hydrolases"/>
    <property type="match status" value="1"/>
</dbReference>
<sequence>MYDIIIKNGTLIDGAGGTPVIGDIAIKDGVISALGESIESPSELTIDARDKFITPGFIDVTSHSDTTWTLFDYPGQESLITQGVTTILGGNCGASIAPLISPHAIRSIEKWTDISRINTNWQGLGEFLSYLSGRPLGINFGTFIGHGTLRRGLIGDAPRALSPEEMRTMGLLIERSMAEGAFGLSTGLSYAHEAFATIDELSFYAKIIRAKNGVYKTHLRSEGGALIGAVNEAIRIGREAECAVHISHLKAIGKKSWKYIKTLTEMLELAHTNGITVHFDVFPYARTGSLLSQLLPSWARVGGFEKIFHRIKDPIMRERIISALGDLTLHYDRIIIASANAKHIVNKSIQQLAESGGLSPEEALLEILLVNNGRVSIFNKTLSVSRMKMLLEHPLAMIASDGSGYSDAHKKNGDLVHPRSFGTFPHFLHTCARDSQKLTWEKAIEKITSLPATTFGIARRGFLRKNYFADIVVFDPQTIKDTATYKKPFQYAIGLSWVIVNGKIALENGIVNSTRAGAVLKK</sequence>